<feature type="transmembrane region" description="Helical" evidence="2">
    <location>
        <begin position="213"/>
        <end position="235"/>
    </location>
</feature>
<evidence type="ECO:0000313" key="3">
    <source>
        <dbReference type="Proteomes" id="UP000695022"/>
    </source>
</evidence>
<protein>
    <submittedName>
        <fullName evidence="4">Uncharacterized protein LOC106805515</fullName>
    </submittedName>
</protein>
<keyword evidence="3" id="KW-1185">Reference proteome</keyword>
<accession>A0ABM1DRQ1</accession>
<feature type="compositionally biased region" description="Low complexity" evidence="1">
    <location>
        <begin position="33"/>
        <end position="53"/>
    </location>
</feature>
<keyword evidence="2" id="KW-0472">Membrane</keyword>
<dbReference type="RefSeq" id="XP_014662622.1">
    <property type="nucleotide sequence ID" value="XM_014807136.1"/>
</dbReference>
<dbReference type="GeneID" id="106805515"/>
<keyword evidence="2" id="KW-1133">Transmembrane helix</keyword>
<gene>
    <name evidence="4" type="primary">LOC106805515</name>
</gene>
<feature type="region of interest" description="Disordered" evidence="1">
    <location>
        <begin position="75"/>
        <end position="103"/>
    </location>
</feature>
<organism evidence="3 4">
    <name type="scientific">Priapulus caudatus</name>
    <name type="common">Priapulid worm</name>
    <dbReference type="NCBI Taxonomy" id="37621"/>
    <lineage>
        <taxon>Eukaryota</taxon>
        <taxon>Metazoa</taxon>
        <taxon>Ecdysozoa</taxon>
        <taxon>Scalidophora</taxon>
        <taxon>Priapulida</taxon>
        <taxon>Priapulimorpha</taxon>
        <taxon>Priapulimorphida</taxon>
        <taxon>Priapulidae</taxon>
        <taxon>Priapulus</taxon>
    </lineage>
</organism>
<sequence length="237" mass="26079">MTSYYFPNEFRDSHMRPDAGSTAKTGGLGKFTLSKSGSQLSRGSSSATTSRSDALLAHGKRHPAVHGPWMATTLAHAGNPRSPDPYRYPPRGEPTYMAHPPTSGRSLARGRYTRMHAASGDTFLAIPRVDDAPVYRNVPVVSEKCRCDPCLLHGLNCKHVKGVLPVVSDPYDPSPMPQKFVDAKRTMVVDMRAYEAGKEEEYRQCASRCSRMFITMWVIIGVVILGLIVGIVIWVSL</sequence>
<proteinExistence type="predicted"/>
<evidence type="ECO:0000256" key="2">
    <source>
        <dbReference type="SAM" id="Phobius"/>
    </source>
</evidence>
<evidence type="ECO:0000256" key="1">
    <source>
        <dbReference type="SAM" id="MobiDB-lite"/>
    </source>
</evidence>
<keyword evidence="2" id="KW-0812">Transmembrane</keyword>
<evidence type="ECO:0000313" key="4">
    <source>
        <dbReference type="RefSeq" id="XP_014662622.1"/>
    </source>
</evidence>
<reference evidence="4" key="1">
    <citation type="submission" date="2025-08" db="UniProtKB">
        <authorList>
            <consortium name="RefSeq"/>
        </authorList>
    </citation>
    <scope>IDENTIFICATION</scope>
</reference>
<dbReference type="Proteomes" id="UP000695022">
    <property type="component" value="Unplaced"/>
</dbReference>
<name>A0ABM1DRQ1_PRICU</name>
<feature type="compositionally biased region" description="Pro residues" evidence="1">
    <location>
        <begin position="82"/>
        <end position="92"/>
    </location>
</feature>
<feature type="region of interest" description="Disordered" evidence="1">
    <location>
        <begin position="1"/>
        <end position="53"/>
    </location>
</feature>